<dbReference type="Proteomes" id="UP000294616">
    <property type="component" value="Unassembled WGS sequence"/>
</dbReference>
<sequence length="227" mass="25850">MVIIFFILVWPFLYFLGKNSSKNFSALVRLRRMLALLSSGAAGISYKVKTDEPVDWSRNYIICANHTSNLDITALMKVCKSDFSFMGKDELLHNPVTGFFFRTIDIPVNRSSKISAYKAFKRAEVYLNEGKSIAIFPEGGISDEYPPKLQTFKNGVFKLAVDLNIPILPVVIEDAWKIHWDDGAKYDTKPGRVNVHVLKPVEVSELNLTADELHDLVYKLYKVNWII</sequence>
<evidence type="ECO:0000256" key="1">
    <source>
        <dbReference type="ARBA" id="ARBA00005189"/>
    </source>
</evidence>
<evidence type="ECO:0000256" key="2">
    <source>
        <dbReference type="ARBA" id="ARBA00022679"/>
    </source>
</evidence>
<comment type="caution">
    <text evidence="5">The sequence shown here is derived from an EMBL/GenBank/DDBJ whole genome shotgun (WGS) entry which is preliminary data.</text>
</comment>
<dbReference type="InterPro" id="IPR002123">
    <property type="entry name" value="Plipid/glycerol_acylTrfase"/>
</dbReference>
<keyword evidence="3 5" id="KW-0012">Acyltransferase</keyword>
<dbReference type="GO" id="GO:0003841">
    <property type="term" value="F:1-acylglycerol-3-phosphate O-acyltransferase activity"/>
    <property type="evidence" value="ECO:0007669"/>
    <property type="project" value="TreeGrafter"/>
</dbReference>
<dbReference type="AlphaFoldDB" id="A0A4V2PY87"/>
<dbReference type="GO" id="GO:0006654">
    <property type="term" value="P:phosphatidic acid biosynthetic process"/>
    <property type="evidence" value="ECO:0007669"/>
    <property type="project" value="TreeGrafter"/>
</dbReference>
<dbReference type="SMART" id="SM00563">
    <property type="entry name" value="PlsC"/>
    <property type="match status" value="1"/>
</dbReference>
<comment type="pathway">
    <text evidence="1">Lipid metabolism.</text>
</comment>
<gene>
    <name evidence="5" type="ORF">C8N28_0357</name>
</gene>
<evidence type="ECO:0000313" key="6">
    <source>
        <dbReference type="Proteomes" id="UP000294616"/>
    </source>
</evidence>
<dbReference type="EMBL" id="SMGO01000001">
    <property type="protein sequence ID" value="TCK85061.1"/>
    <property type="molecule type" value="Genomic_DNA"/>
</dbReference>
<dbReference type="CDD" id="cd07989">
    <property type="entry name" value="LPLAT_AGPAT-like"/>
    <property type="match status" value="1"/>
</dbReference>
<dbReference type="SUPFAM" id="SSF69593">
    <property type="entry name" value="Glycerol-3-phosphate (1)-acyltransferase"/>
    <property type="match status" value="1"/>
</dbReference>
<reference evidence="5 6" key="1">
    <citation type="submission" date="2019-03" db="EMBL/GenBank/DDBJ databases">
        <title>Genomic Encyclopedia of Archaeal and Bacterial Type Strains, Phase II (KMG-II): from individual species to whole genera.</title>
        <authorList>
            <person name="Goeker M."/>
        </authorList>
    </citation>
    <scope>NUCLEOTIDE SEQUENCE [LARGE SCALE GENOMIC DNA]</scope>
    <source>
        <strain evidence="5 6">DSM 22554</strain>
    </source>
</reference>
<evidence type="ECO:0000256" key="3">
    <source>
        <dbReference type="ARBA" id="ARBA00023315"/>
    </source>
</evidence>
<dbReference type="Pfam" id="PF01553">
    <property type="entry name" value="Acyltransferase"/>
    <property type="match status" value="1"/>
</dbReference>
<proteinExistence type="predicted"/>
<dbReference type="PANTHER" id="PTHR10434">
    <property type="entry name" value="1-ACYL-SN-GLYCEROL-3-PHOSPHATE ACYLTRANSFERASE"/>
    <property type="match status" value="1"/>
</dbReference>
<name>A0A4V2PY87_9SPHI</name>
<keyword evidence="2 5" id="KW-0808">Transferase</keyword>
<accession>A0A4V2PY87</accession>
<evidence type="ECO:0000259" key="4">
    <source>
        <dbReference type="SMART" id="SM00563"/>
    </source>
</evidence>
<organism evidence="5 6">
    <name type="scientific">Albibacterium bauzanense</name>
    <dbReference type="NCBI Taxonomy" id="653929"/>
    <lineage>
        <taxon>Bacteria</taxon>
        <taxon>Pseudomonadati</taxon>
        <taxon>Bacteroidota</taxon>
        <taxon>Sphingobacteriia</taxon>
        <taxon>Sphingobacteriales</taxon>
        <taxon>Sphingobacteriaceae</taxon>
        <taxon>Albibacterium</taxon>
    </lineage>
</organism>
<keyword evidence="6" id="KW-1185">Reference proteome</keyword>
<feature type="domain" description="Phospholipid/glycerol acyltransferase" evidence="4">
    <location>
        <begin position="60"/>
        <end position="175"/>
    </location>
</feature>
<dbReference type="PANTHER" id="PTHR10434:SF40">
    <property type="entry name" value="1-ACYL-SN-GLYCEROL-3-PHOSPHATE ACYLTRANSFERASE"/>
    <property type="match status" value="1"/>
</dbReference>
<evidence type="ECO:0000313" key="5">
    <source>
        <dbReference type="EMBL" id="TCK85061.1"/>
    </source>
</evidence>
<protein>
    <submittedName>
        <fullName evidence="5">1-acyl-sn-glycerol-3-phosphate acyltransferase</fullName>
    </submittedName>
</protein>